<dbReference type="Pfam" id="PF00535">
    <property type="entry name" value="Glycos_transf_2"/>
    <property type="match status" value="1"/>
</dbReference>
<keyword evidence="2" id="KW-1003">Cell membrane</keyword>
<dbReference type="PANTHER" id="PTHR43646:SF2">
    <property type="entry name" value="GLYCOSYLTRANSFERASE 2-LIKE DOMAIN-CONTAINING PROTEIN"/>
    <property type="match status" value="1"/>
</dbReference>
<evidence type="ECO:0000256" key="1">
    <source>
        <dbReference type="ARBA" id="ARBA00004236"/>
    </source>
</evidence>
<evidence type="ECO:0000256" key="4">
    <source>
        <dbReference type="ARBA" id="ARBA00022679"/>
    </source>
</evidence>
<dbReference type="GO" id="GO:0005886">
    <property type="term" value="C:plasma membrane"/>
    <property type="evidence" value="ECO:0007669"/>
    <property type="project" value="UniProtKB-SubCell"/>
</dbReference>
<dbReference type="InterPro" id="IPR026461">
    <property type="entry name" value="Trfase_2_rSAM/seldom_assoc"/>
</dbReference>
<gene>
    <name evidence="7" type="ORF">BECKFW1821C_GA0114237_100169</name>
</gene>
<dbReference type="EMBL" id="CAADFE010000001">
    <property type="protein sequence ID" value="VFJ61457.1"/>
    <property type="molecule type" value="Genomic_DNA"/>
</dbReference>
<name>A0A450T4C3_9GAMM</name>
<organism evidence="7">
    <name type="scientific">Candidatus Kentrum sp. FW</name>
    <dbReference type="NCBI Taxonomy" id="2126338"/>
    <lineage>
        <taxon>Bacteria</taxon>
        <taxon>Pseudomonadati</taxon>
        <taxon>Pseudomonadota</taxon>
        <taxon>Gammaproteobacteria</taxon>
        <taxon>Candidatus Kentrum</taxon>
    </lineage>
</organism>
<dbReference type="PANTHER" id="PTHR43646">
    <property type="entry name" value="GLYCOSYLTRANSFERASE"/>
    <property type="match status" value="1"/>
</dbReference>
<feature type="domain" description="Glycosyltransferase 2-like" evidence="6">
    <location>
        <begin position="25"/>
        <end position="175"/>
    </location>
</feature>
<dbReference type="AlphaFoldDB" id="A0A450T4C3"/>
<evidence type="ECO:0000313" key="7">
    <source>
        <dbReference type="EMBL" id="VFJ61457.1"/>
    </source>
</evidence>
<accession>A0A450T4C3</accession>
<evidence type="ECO:0000256" key="5">
    <source>
        <dbReference type="ARBA" id="ARBA00023136"/>
    </source>
</evidence>
<sequence length="268" mass="29509">MMILVKDQSTNFFDETNSPTAPALSIIVPTRNEAANIVSTLLPLQGMRRRGREVIVVDGGSLDDTTRHAEALADRVLVTSPGRARQMNAGAVAARGEILWFLHADTIAPEDADYTLLRTLADGRRHIWGRFSVRLSGAKHHLLLSLVARMMNLRSCFTGIATGDQGMFMHRSAFDAVGGFPEIPLMEDIAISHALKGTQGRPACPGMFITTSSRRWEENGIVRTILLMWGLRLAFFLGANPAWLARRYRRSSHIKTCTDGSKSSPRPG</sequence>
<protein>
    <submittedName>
        <fullName evidence="7">Transferase 2, rSAM/selenodomain-associated</fullName>
    </submittedName>
</protein>
<keyword evidence="5" id="KW-0472">Membrane</keyword>
<dbReference type="InterPro" id="IPR001173">
    <property type="entry name" value="Glyco_trans_2-like"/>
</dbReference>
<evidence type="ECO:0000256" key="2">
    <source>
        <dbReference type="ARBA" id="ARBA00022475"/>
    </source>
</evidence>
<keyword evidence="4 7" id="KW-0808">Transferase</keyword>
<dbReference type="NCBIfam" id="TIGR04283">
    <property type="entry name" value="glyco_like_mftF"/>
    <property type="match status" value="1"/>
</dbReference>
<comment type="subcellular location">
    <subcellularLocation>
        <location evidence="1">Cell membrane</location>
    </subcellularLocation>
</comment>
<dbReference type="CDD" id="cd02522">
    <property type="entry name" value="GT_2_like_a"/>
    <property type="match status" value="1"/>
</dbReference>
<dbReference type="InterPro" id="IPR029044">
    <property type="entry name" value="Nucleotide-diphossugar_trans"/>
</dbReference>
<proteinExistence type="predicted"/>
<keyword evidence="3" id="KW-0328">Glycosyltransferase</keyword>
<dbReference type="Gene3D" id="3.90.550.10">
    <property type="entry name" value="Spore Coat Polysaccharide Biosynthesis Protein SpsA, Chain A"/>
    <property type="match status" value="1"/>
</dbReference>
<dbReference type="GO" id="GO:0016757">
    <property type="term" value="F:glycosyltransferase activity"/>
    <property type="evidence" value="ECO:0007669"/>
    <property type="project" value="UniProtKB-KW"/>
</dbReference>
<reference evidence="7" key="1">
    <citation type="submission" date="2019-02" db="EMBL/GenBank/DDBJ databases">
        <authorList>
            <person name="Gruber-Vodicka R. H."/>
            <person name="Seah K. B. B."/>
        </authorList>
    </citation>
    <scope>NUCLEOTIDE SEQUENCE</scope>
    <source>
        <strain evidence="7">BECK_BZ131</strain>
    </source>
</reference>
<dbReference type="SUPFAM" id="SSF53448">
    <property type="entry name" value="Nucleotide-diphospho-sugar transferases"/>
    <property type="match status" value="1"/>
</dbReference>
<evidence type="ECO:0000259" key="6">
    <source>
        <dbReference type="Pfam" id="PF00535"/>
    </source>
</evidence>
<evidence type="ECO:0000256" key="3">
    <source>
        <dbReference type="ARBA" id="ARBA00022676"/>
    </source>
</evidence>